<keyword evidence="3" id="KW-1185">Reference proteome</keyword>
<gene>
    <name evidence="2" type="ordered locus">KSE_17370</name>
</gene>
<feature type="region of interest" description="Disordered" evidence="1">
    <location>
        <begin position="1"/>
        <end position="21"/>
    </location>
</feature>
<dbReference type="HOGENOM" id="CLU_128239_0_0_11"/>
<dbReference type="STRING" id="452652.KSE_17370"/>
<dbReference type="EMBL" id="AP010968">
    <property type="protein sequence ID" value="BAJ27561.1"/>
    <property type="molecule type" value="Genomic_DNA"/>
</dbReference>
<sequence length="135" mass="14109">MGAWDTGHFDNDTAADFSGTLDDTAPEERAALLRETLAEAAAVAADDYLDSDVACTALAAAALVASHCPGGTPVTTAYGPQQPLPPLADLRPLAFAAVERVLAEESELAELWDETELSADWRAAVTALRTTLLPV</sequence>
<evidence type="ECO:0000256" key="1">
    <source>
        <dbReference type="SAM" id="MobiDB-lite"/>
    </source>
</evidence>
<dbReference type="eggNOG" id="ENOG5033DI3">
    <property type="taxonomic scope" value="Bacteria"/>
</dbReference>
<dbReference type="Pfam" id="PF14078">
    <property type="entry name" value="DUF4259"/>
    <property type="match status" value="1"/>
</dbReference>
<accession>E4N8N0</accession>
<dbReference type="AlphaFoldDB" id="E4N8N0"/>
<name>E4N8N0_KITSK</name>
<dbReference type="InterPro" id="IPR025355">
    <property type="entry name" value="DUF4259"/>
</dbReference>
<evidence type="ECO:0000313" key="2">
    <source>
        <dbReference type="EMBL" id="BAJ27561.1"/>
    </source>
</evidence>
<reference evidence="2 3" key="1">
    <citation type="journal article" date="2010" name="DNA Res.">
        <title>Genome sequence of Kitasatospora setae NBRC 14216T: an evolutionary snapshot of the family Streptomycetaceae.</title>
        <authorList>
            <person name="Ichikawa N."/>
            <person name="Oguchi A."/>
            <person name="Ikeda H."/>
            <person name="Ishikawa J."/>
            <person name="Kitani S."/>
            <person name="Watanabe Y."/>
            <person name="Nakamura S."/>
            <person name="Katano Y."/>
            <person name="Kishi E."/>
            <person name="Sasagawa M."/>
            <person name="Ankai A."/>
            <person name="Fukui S."/>
            <person name="Hashimoto Y."/>
            <person name="Kamata S."/>
            <person name="Otoguro M."/>
            <person name="Tanikawa S."/>
            <person name="Nihira T."/>
            <person name="Horinouchi S."/>
            <person name="Ohnishi Y."/>
            <person name="Hayakawa M."/>
            <person name="Kuzuyama T."/>
            <person name="Arisawa A."/>
            <person name="Nomoto F."/>
            <person name="Miura H."/>
            <person name="Takahashi Y."/>
            <person name="Fujita N."/>
        </authorList>
    </citation>
    <scope>NUCLEOTIDE SEQUENCE [LARGE SCALE GENOMIC DNA]</scope>
    <source>
        <strain evidence="3">ATCC 33774 / DSM 43861 / JCM 3304 / KCC A-0304 / NBRC 14216 / KM-6054</strain>
    </source>
</reference>
<organism evidence="2 3">
    <name type="scientific">Kitasatospora setae (strain ATCC 33774 / DSM 43861 / JCM 3304 / KCC A-0304 / NBRC 14216 / KM-6054)</name>
    <name type="common">Streptomyces setae</name>
    <dbReference type="NCBI Taxonomy" id="452652"/>
    <lineage>
        <taxon>Bacteria</taxon>
        <taxon>Bacillati</taxon>
        <taxon>Actinomycetota</taxon>
        <taxon>Actinomycetes</taxon>
        <taxon>Kitasatosporales</taxon>
        <taxon>Streptomycetaceae</taxon>
        <taxon>Kitasatospora</taxon>
    </lineage>
</organism>
<dbReference type="KEGG" id="ksk:KSE_17370"/>
<dbReference type="RefSeq" id="WP_014134879.1">
    <property type="nucleotide sequence ID" value="NC_016109.1"/>
</dbReference>
<proteinExistence type="predicted"/>
<protein>
    <recommendedName>
        <fullName evidence="4">DUF4259 domain-containing protein</fullName>
    </recommendedName>
</protein>
<dbReference type="Proteomes" id="UP000007076">
    <property type="component" value="Chromosome"/>
</dbReference>
<dbReference type="PATRIC" id="fig|452652.3.peg.1741"/>
<evidence type="ECO:0000313" key="3">
    <source>
        <dbReference type="Proteomes" id="UP000007076"/>
    </source>
</evidence>
<evidence type="ECO:0008006" key="4">
    <source>
        <dbReference type="Google" id="ProtNLM"/>
    </source>
</evidence>